<evidence type="ECO:0000313" key="2">
    <source>
        <dbReference type="EMBL" id="KSW12597.1"/>
    </source>
</evidence>
<proteinExistence type="predicted"/>
<feature type="coiled-coil region" evidence="1">
    <location>
        <begin position="32"/>
        <end position="73"/>
    </location>
</feature>
<evidence type="ECO:0000313" key="3">
    <source>
        <dbReference type="Proteomes" id="UP000053352"/>
    </source>
</evidence>
<dbReference type="OrthoDB" id="42906at2157"/>
<keyword evidence="1" id="KW-0175">Coiled coil</keyword>
<accession>A0A0V8RX16</accession>
<comment type="caution">
    <text evidence="2">The sequence shown here is derived from an EMBL/GenBank/DDBJ whole genome shotgun (WGS) entry which is preliminary data.</text>
</comment>
<dbReference type="Proteomes" id="UP000053352">
    <property type="component" value="Unassembled WGS sequence"/>
</dbReference>
<keyword evidence="3" id="KW-1185">Reference proteome</keyword>
<gene>
    <name evidence="2" type="ORF">CF15_07755</name>
</gene>
<organism evidence="2 3">
    <name type="scientific">Pyrodictium occultum</name>
    <dbReference type="NCBI Taxonomy" id="2309"/>
    <lineage>
        <taxon>Archaea</taxon>
        <taxon>Thermoproteota</taxon>
        <taxon>Thermoprotei</taxon>
        <taxon>Desulfurococcales</taxon>
        <taxon>Pyrodictiaceae</taxon>
        <taxon>Pyrodictium</taxon>
    </lineage>
</organism>
<name>A0A0V8RX16_PYROC</name>
<dbReference type="RefSeq" id="WP_058371279.1">
    <property type="nucleotide sequence ID" value="NZ_LNTB01000001.1"/>
</dbReference>
<dbReference type="EMBL" id="LNTB01000001">
    <property type="protein sequence ID" value="KSW12597.1"/>
    <property type="molecule type" value="Genomic_DNA"/>
</dbReference>
<reference evidence="2 3" key="1">
    <citation type="submission" date="2015-11" db="EMBL/GenBank/DDBJ databases">
        <title>Genome sequence of Pyrodictium occultum PL-19, a marine hyperthermophilic archaeon isolated from Volcano, Italy.</title>
        <authorList>
            <person name="Utturkar S."/>
            <person name="Huber H."/>
            <person name="Leptihn S."/>
            <person name="Brown S."/>
            <person name="Stetter K.O."/>
            <person name="Podar M."/>
        </authorList>
    </citation>
    <scope>NUCLEOTIDE SEQUENCE [LARGE SCALE GENOMIC DNA]</scope>
    <source>
        <strain evidence="2 3">PL-19</strain>
    </source>
</reference>
<dbReference type="AlphaFoldDB" id="A0A0V8RX16"/>
<evidence type="ECO:0000256" key="1">
    <source>
        <dbReference type="SAM" id="Coils"/>
    </source>
</evidence>
<protein>
    <submittedName>
        <fullName evidence="2">Uncharacterized protein</fullName>
    </submittedName>
</protein>
<sequence length="147" mass="16463">MAAELLAVERNGHRHALIEPEPGAAERPWREVEELRERLQRLEEGLAEAGVSLKSLQSQVEGYAASLSLYEQRIADLEAFKQTASMIGGWKSQTCIYNSGGVCRLWRLSREAAERLKTAVAEDNGVYRVKVAEAPWFCGLCPLYQRA</sequence>